<organism evidence="1 2">
    <name type="scientific">Boeremia exigua</name>
    <dbReference type="NCBI Taxonomy" id="749465"/>
    <lineage>
        <taxon>Eukaryota</taxon>
        <taxon>Fungi</taxon>
        <taxon>Dikarya</taxon>
        <taxon>Ascomycota</taxon>
        <taxon>Pezizomycotina</taxon>
        <taxon>Dothideomycetes</taxon>
        <taxon>Pleosporomycetidae</taxon>
        <taxon>Pleosporales</taxon>
        <taxon>Pleosporineae</taxon>
        <taxon>Didymellaceae</taxon>
        <taxon>Boeremia</taxon>
    </lineage>
</organism>
<proteinExistence type="predicted"/>
<reference evidence="1" key="1">
    <citation type="submission" date="2022-11" db="EMBL/GenBank/DDBJ databases">
        <title>Genome Sequence of Boeremia exigua.</title>
        <authorList>
            <person name="Buettner E."/>
        </authorList>
    </citation>
    <scope>NUCLEOTIDE SEQUENCE</scope>
    <source>
        <strain evidence="1">CU02</strain>
    </source>
</reference>
<name>A0ACC2ILF9_9PLEO</name>
<accession>A0ACC2ILF9</accession>
<dbReference type="Proteomes" id="UP001153331">
    <property type="component" value="Unassembled WGS sequence"/>
</dbReference>
<evidence type="ECO:0000313" key="2">
    <source>
        <dbReference type="Proteomes" id="UP001153331"/>
    </source>
</evidence>
<gene>
    <name evidence="1" type="ORF">OPT61_g2516</name>
</gene>
<protein>
    <submittedName>
        <fullName evidence="1">Uncharacterized protein</fullName>
    </submittedName>
</protein>
<dbReference type="EMBL" id="JAPHNI010000115">
    <property type="protein sequence ID" value="KAJ8115947.1"/>
    <property type="molecule type" value="Genomic_DNA"/>
</dbReference>
<keyword evidence="2" id="KW-1185">Reference proteome</keyword>
<evidence type="ECO:0000313" key="1">
    <source>
        <dbReference type="EMBL" id="KAJ8115947.1"/>
    </source>
</evidence>
<comment type="caution">
    <text evidence="1">The sequence shown here is derived from an EMBL/GenBank/DDBJ whole genome shotgun (WGS) entry which is preliminary data.</text>
</comment>
<sequence>MGTGTSLSPARRDIEPIPDLQKPARRNARQASVTSFASESETEGLKTRKSRRKPAKEAAVDLTVVEEVDAEIAFDKAPTTPQRIDIPLPLEQQTFRSPGAASEMSGTTAISSFSMIEAEFLEPKYMLKHMRKLCDAADEFLQHLIIKDGNISDDHHNILEMLKPGSDFAEEYHDFDEELKLHVKHFKGEGNSYINIRAVHRALFGSSNDFGALQSGINLVLYLANIVIFAKQMIGSRRSDKEIWDRLRQLDNVLPSQFMRSLELESSEPGAGDSALSQKTFELALEIRTQLAINSLQRSASESDFDPEEALDGIFLNSEALQDDIGLIRGWSVAALGGEDTTLSQELQDKVAARYNELRSFLAPKDSQSLENGDMVDLDGLSSAYPWEALILQLLDWVRHRWRELSISIEAIGGPTAVLENVKKVIAAPQPGPEEVRPATAPRDSPRKKRQLFGRNRRRSSRKFDPNAPIDFLAIDALKAKERDSGVHFKPQDPQPGDVFEEVAEEEDNVQEVTQDHVQAEPVLEETEAERTLDEQIEQIERDTWEQTWADQPQGDATLVAGEDEFEDIDAILPSGPPKNSQDILAALKSVHPTGKENRKGGRFVDRQPDAVRVDFGEGFESSQPTPGPSNKAVDKGKQRADPPPSASRKRVREESDEEDDVFESADRTARVQDRRQKAPVSKRARIEPPSSAPAPPSHQPVRASQEAPAPVNEELRVPQSRRAPPSSAPAPTIPQIQEQDEITASAPPRSTYNVQHRLALQNSALGGAGRPRQPRRTWTAEQEDAFVTYMETLGPAYARIQKVDMSPDGYGVLEEFTQVNLKDKARNMAINMIKSGTGLMTGFENIVTATSKDGRRLLESGFTW</sequence>